<evidence type="ECO:0000313" key="1">
    <source>
        <dbReference type="EMBL" id="QOR58609.1"/>
    </source>
</evidence>
<dbReference type="KEGG" id="vg:65129087"/>
<evidence type="ECO:0000313" key="2">
    <source>
        <dbReference type="Proteomes" id="UP000594037"/>
    </source>
</evidence>
<protein>
    <submittedName>
        <fullName evidence="1">Uncharacterized protein</fullName>
    </submittedName>
</protein>
<organism evidence="1 2">
    <name type="scientific">uncultured phage cr3_1</name>
    <dbReference type="NCBI Taxonomy" id="2772065"/>
    <lineage>
        <taxon>Viruses</taxon>
        <taxon>Duplodnaviria</taxon>
        <taxon>Heunggongvirae</taxon>
        <taxon>Uroviricota</taxon>
        <taxon>Caudoviricetes</taxon>
        <taxon>Crassvirales</taxon>
        <taxon>Intestiviridae</taxon>
        <taxon>Crudevirinae</taxon>
        <taxon>Diorhovirus</taxon>
        <taxon>Diorhovirus intestinalis</taxon>
    </lineage>
</organism>
<dbReference type="EMBL" id="MT774381">
    <property type="protein sequence ID" value="QOR58609.1"/>
    <property type="molecule type" value="Genomic_DNA"/>
</dbReference>
<name>A0A7M1RYH5_9CAUD</name>
<reference evidence="1 2" key="1">
    <citation type="submission" date="2020-07" db="EMBL/GenBank/DDBJ databases">
        <title>Taxonomic proposal: Crassvirales, a new order of highly abundant and diverse bacterial viruses.</title>
        <authorList>
            <person name="Shkoporov A.N."/>
            <person name="Stockdale S.R."/>
            <person name="Guerin E."/>
            <person name="Ross R.P."/>
            <person name="Hill C."/>
        </authorList>
    </citation>
    <scope>NUCLEOTIDE SEQUENCE [LARGE SCALE GENOMIC DNA]</scope>
</reference>
<dbReference type="RefSeq" id="YP_010110767.1">
    <property type="nucleotide sequence ID" value="NC_055874.1"/>
</dbReference>
<sequence>MYFTIVSMEHFESVCNFNLNNEKQNVFPELNVNKIKRYAIKHKIKIDTTTTNAAWFDGYDYYARIDVLTYCINTINKNIKRKKRVALLRGNNIKQTISNNNKSNSL</sequence>
<dbReference type="GeneID" id="65129087"/>
<proteinExistence type="predicted"/>
<dbReference type="Proteomes" id="UP000594037">
    <property type="component" value="Segment"/>
</dbReference>
<accession>A0A7M1RYH5</accession>
<keyword evidence="2" id="KW-1185">Reference proteome</keyword>